<organism evidence="4">
    <name type="scientific">Baffinella frigidus</name>
    <dbReference type="NCBI Taxonomy" id="2571260"/>
    <lineage>
        <taxon>Eukaryota</taxon>
        <taxon>Cryptophyceae</taxon>
        <taxon>Cryptomonadales</taxon>
        <taxon>Baffinellaceae</taxon>
        <taxon>Baffinella</taxon>
    </lineage>
</organism>
<dbReference type="EMBL" id="MK292549">
    <property type="protein sequence ID" value="QIC54984.1"/>
    <property type="molecule type" value="Genomic_DNA"/>
</dbReference>
<evidence type="ECO:0000256" key="3">
    <source>
        <dbReference type="ARBA" id="ARBA00023274"/>
    </source>
</evidence>
<keyword evidence="2 4" id="KW-0689">Ribosomal protein</keyword>
<comment type="similarity">
    <text evidence="1">Belongs to the universal ribosomal protein uL6 family.</text>
</comment>
<gene>
    <name evidence="4" type="primary">rpl6</name>
</gene>
<dbReference type="PANTHER" id="PTHR11655">
    <property type="entry name" value="60S/50S RIBOSOMAL PROTEIN L6/L9"/>
    <property type="match status" value="1"/>
</dbReference>
<geneLocation type="mitochondrion" evidence="4"/>
<reference evidence="4" key="1">
    <citation type="submission" date="2018-12" db="EMBL/GenBank/DDBJ databases">
        <authorList>
            <person name="hu s."/>
            <person name="Xu Y."/>
            <person name="Xu B."/>
            <person name="Li F."/>
        </authorList>
    </citation>
    <scope>NUCLEOTIDE SEQUENCE</scope>
</reference>
<evidence type="ECO:0000256" key="2">
    <source>
        <dbReference type="ARBA" id="ARBA00022980"/>
    </source>
</evidence>
<dbReference type="PIRSF" id="PIRSF002162">
    <property type="entry name" value="Ribosomal_L6"/>
    <property type="match status" value="1"/>
</dbReference>
<keyword evidence="3" id="KW-0687">Ribonucleoprotein</keyword>
<dbReference type="GO" id="GO:0002181">
    <property type="term" value="P:cytoplasmic translation"/>
    <property type="evidence" value="ECO:0007669"/>
    <property type="project" value="TreeGrafter"/>
</dbReference>
<dbReference type="GO" id="GO:1990904">
    <property type="term" value="C:ribonucleoprotein complex"/>
    <property type="evidence" value="ECO:0007669"/>
    <property type="project" value="UniProtKB-KW"/>
</dbReference>
<sequence length="170" mass="20030">MQLIKLNKGISILYHNDNLIIKNCYTHVLLDTCNIIKNFIIFDQAFLKLFTICRKNNLIFYHHLSSITRGVCAFFYKKLNLNGIGFRCWVTKKRNLILKFGFSKYIVFKIPKEVLIFCLCPTLIIVKGPNKEITNFIAARIRFLKRVDIYKEKGILYENEFVRLKAGKQN</sequence>
<dbReference type="GO" id="GO:0019843">
    <property type="term" value="F:rRNA binding"/>
    <property type="evidence" value="ECO:0007669"/>
    <property type="project" value="InterPro"/>
</dbReference>
<proteinExistence type="inferred from homology"/>
<dbReference type="PANTHER" id="PTHR11655:SF14">
    <property type="entry name" value="LARGE RIBOSOMAL SUBUNIT PROTEIN UL6M"/>
    <property type="match status" value="1"/>
</dbReference>
<evidence type="ECO:0000313" key="4">
    <source>
        <dbReference type="EMBL" id="QIC54984.1"/>
    </source>
</evidence>
<dbReference type="Gene3D" id="3.90.930.12">
    <property type="entry name" value="Ribosomal protein L6, alpha-beta domain"/>
    <property type="match status" value="1"/>
</dbReference>
<dbReference type="AlphaFoldDB" id="A0A6C0X6R9"/>
<dbReference type="GO" id="GO:0005840">
    <property type="term" value="C:ribosome"/>
    <property type="evidence" value="ECO:0007669"/>
    <property type="project" value="UniProtKB-KW"/>
</dbReference>
<evidence type="ECO:0000256" key="1">
    <source>
        <dbReference type="ARBA" id="ARBA00009356"/>
    </source>
</evidence>
<dbReference type="InterPro" id="IPR000702">
    <property type="entry name" value="Ribosomal_uL6-like"/>
</dbReference>
<protein>
    <submittedName>
        <fullName evidence="4">Ribosomal protein L6</fullName>
    </submittedName>
</protein>
<reference evidence="4" key="2">
    <citation type="journal article" date="2019" name="Mitochondrial DNA Part B Resour">
        <title>The complete mitochondrial genome of a marine microalgae Cryptophyceae sp. CCMP2293.</title>
        <authorList>
            <person name="Hu S."/>
            <person name="Xu Y."/>
            <person name="Xu B."/>
            <person name="Li F."/>
        </authorList>
    </citation>
    <scope>NUCLEOTIDE SEQUENCE</scope>
</reference>
<dbReference type="PRINTS" id="PR00059">
    <property type="entry name" value="RIBOSOMALL6"/>
</dbReference>
<name>A0A6C0X6R9_9CRYP</name>
<accession>A0A6C0X6R9</accession>
<dbReference type="InterPro" id="IPR019906">
    <property type="entry name" value="Ribosomal_uL6_bac-type"/>
</dbReference>
<dbReference type="SUPFAM" id="SSF56053">
    <property type="entry name" value="Ribosomal protein L6"/>
    <property type="match status" value="1"/>
</dbReference>
<keyword evidence="4" id="KW-0496">Mitochondrion</keyword>
<dbReference type="GO" id="GO:0003735">
    <property type="term" value="F:structural constituent of ribosome"/>
    <property type="evidence" value="ECO:0007669"/>
    <property type="project" value="InterPro"/>
</dbReference>
<dbReference type="InterPro" id="IPR036789">
    <property type="entry name" value="Ribosomal_uL6-like_a/b-dom_sf"/>
</dbReference>